<dbReference type="Proteomes" id="UP000053660">
    <property type="component" value="Unassembled WGS sequence"/>
</dbReference>
<evidence type="ECO:0000256" key="4">
    <source>
        <dbReference type="SAM" id="MobiDB-lite"/>
    </source>
</evidence>
<evidence type="ECO:0000313" key="6">
    <source>
        <dbReference type="EMBL" id="KHJ91927.1"/>
    </source>
</evidence>
<dbReference type="SUPFAM" id="SSF54928">
    <property type="entry name" value="RNA-binding domain, RBD"/>
    <property type="match status" value="2"/>
</dbReference>
<protein>
    <recommendedName>
        <fullName evidence="5">RRM domain-containing protein</fullName>
    </recommendedName>
</protein>
<evidence type="ECO:0000256" key="3">
    <source>
        <dbReference type="PROSITE-ProRule" id="PRU00176"/>
    </source>
</evidence>
<feature type="compositionally biased region" description="Pro residues" evidence="4">
    <location>
        <begin position="338"/>
        <end position="347"/>
    </location>
</feature>
<evidence type="ECO:0000313" key="7">
    <source>
        <dbReference type="Proteomes" id="UP000053660"/>
    </source>
</evidence>
<name>A0A0B1T7Y9_OESDE</name>
<dbReference type="InterPro" id="IPR000504">
    <property type="entry name" value="RRM_dom"/>
</dbReference>
<feature type="region of interest" description="Disordered" evidence="4">
    <location>
        <begin position="305"/>
        <end position="368"/>
    </location>
</feature>
<dbReference type="InterPro" id="IPR050666">
    <property type="entry name" value="ESRP"/>
</dbReference>
<dbReference type="Pfam" id="PF00076">
    <property type="entry name" value="RRM_1"/>
    <property type="match status" value="1"/>
</dbReference>
<sequence>MNEVITRAKAAVLGIHVPSPPRAAAQPPVIQQVAEQPIPGLDYTAQAQHPPQQQYATPVVSEQSSKPSSFAPDPSEFNKPLYMRGPPQSQPSQQIAPTAAAQQPPPPPAQNGEYHSAHRPAYPPIENNYPAAAHHQVQQNPRPHAPPPAEVQQGYDKSFTKPTEQKGYPSQAPYRQDEGSFYSKQPQQHNPEPAPRFFNAPPRYPSGPRPPPPGMTMPPGFIQPPKDFHGPNGLPSGRDGPPHQGRSSFGGPNSQFRGPPGVHPPQGRGPAEENRDMAAIIAKINKSATTDRSLCSSISRTTIREFLKKPSGGPAASYAQDNRNNANAQGPPNLQNRPPGPSRPFLPPRDSWRGDNTSASHSNGPSWDSNVPKAARYVELSRLPTEMLRPAVLEQFLKPSVPLQVSSVKVVYSTQGIHMHTLVRFDNPADADAVISRDGELGIRFFEIPRFLSNSGLFNIGAALFYFRVRHTTKSVFDEAVDGIPPAAIPNPESHTDNGERRRDSDHSRRRSRSRSRSRDRRRGRRDPSPRKRQRSRSRERRSSRRSRSRSPKKPRQTLTRWCLQLTNVPFRCTEGEIFEWFSERVRPSKITRTFYADGNASDRWIAEFESESLMERAFGIKRLLSGRSVKMVHISNEEADELMKIEDVYGERRKEEGEKYLHEVSHFNTPPVRGGRGGAPTFFPAPVRGGAGPSYGRGGAHPPPLMGMGGPVYRGRGMGRGMPYDVGRGRGRGFFPSRGGIRGREDKPYMRSSRESSEHREDNRENLQTEKLGMASPRSPEPEPVAATDDLVASLGPKGTVVSCCGFPSDVTLEDVLGFFQGYNADQNSVRIRMGDDGVPTGECMLAMDNAENASKAVSSLSGKKLRGQVVSLQLAVS</sequence>
<dbReference type="InterPro" id="IPR012677">
    <property type="entry name" value="Nucleotide-bd_a/b_plait_sf"/>
</dbReference>
<feature type="domain" description="RRM" evidence="5">
    <location>
        <begin position="801"/>
        <end position="879"/>
    </location>
</feature>
<evidence type="ECO:0000256" key="1">
    <source>
        <dbReference type="ARBA" id="ARBA00022737"/>
    </source>
</evidence>
<evidence type="ECO:0000256" key="2">
    <source>
        <dbReference type="ARBA" id="ARBA00022884"/>
    </source>
</evidence>
<dbReference type="EMBL" id="KN551708">
    <property type="protein sequence ID" value="KHJ91927.1"/>
    <property type="molecule type" value="Genomic_DNA"/>
</dbReference>
<keyword evidence="2 3" id="KW-0694">RNA-binding</keyword>
<accession>A0A0B1T7Y9</accession>
<feature type="compositionally biased region" description="Low complexity" evidence="4">
    <location>
        <begin position="22"/>
        <end position="58"/>
    </location>
</feature>
<dbReference type="PANTHER" id="PTHR13976">
    <property type="entry name" value="HETEROGENEOUS NUCLEAR RIBONUCLEOPROTEIN-RELATED"/>
    <property type="match status" value="1"/>
</dbReference>
<proteinExistence type="predicted"/>
<feature type="region of interest" description="Disordered" evidence="4">
    <location>
        <begin position="482"/>
        <end position="559"/>
    </location>
</feature>
<feature type="region of interest" description="Disordered" evidence="4">
    <location>
        <begin position="725"/>
        <end position="786"/>
    </location>
</feature>
<evidence type="ECO:0000259" key="5">
    <source>
        <dbReference type="PROSITE" id="PS50102"/>
    </source>
</evidence>
<keyword evidence="1" id="KW-0677">Repeat</keyword>
<feature type="compositionally biased region" description="Polar residues" evidence="4">
    <location>
        <begin position="319"/>
        <end position="336"/>
    </location>
</feature>
<dbReference type="SMART" id="SM00360">
    <property type="entry name" value="RRM"/>
    <property type="match status" value="1"/>
</dbReference>
<dbReference type="OrthoDB" id="2588702at2759"/>
<dbReference type="CDD" id="cd12254">
    <property type="entry name" value="RRM_hnRNPH_ESRPs_RBM12_like"/>
    <property type="match status" value="1"/>
</dbReference>
<feature type="compositionally biased region" description="Basic residues" evidence="4">
    <location>
        <begin position="508"/>
        <end position="556"/>
    </location>
</feature>
<feature type="compositionally biased region" description="Low complexity" evidence="4">
    <location>
        <begin position="86"/>
        <end position="102"/>
    </location>
</feature>
<gene>
    <name evidence="6" type="ORF">OESDEN_08194</name>
</gene>
<feature type="compositionally biased region" description="Basic and acidic residues" evidence="4">
    <location>
        <begin position="494"/>
        <end position="507"/>
    </location>
</feature>
<feature type="compositionally biased region" description="Pro residues" evidence="4">
    <location>
        <begin position="202"/>
        <end position="216"/>
    </location>
</feature>
<reference evidence="6 7" key="1">
    <citation type="submission" date="2014-03" db="EMBL/GenBank/DDBJ databases">
        <title>Draft genome of the hookworm Oesophagostomum dentatum.</title>
        <authorList>
            <person name="Mitreva M."/>
        </authorList>
    </citation>
    <scope>NUCLEOTIDE SEQUENCE [LARGE SCALE GENOMIC DNA]</scope>
    <source>
        <strain evidence="6 7">OD-Hann</strain>
    </source>
</reference>
<dbReference type="GO" id="GO:0003723">
    <property type="term" value="F:RNA binding"/>
    <property type="evidence" value="ECO:0007669"/>
    <property type="project" value="UniProtKB-UniRule"/>
</dbReference>
<feature type="compositionally biased region" description="Polar residues" evidence="4">
    <location>
        <begin position="354"/>
        <end position="368"/>
    </location>
</feature>
<dbReference type="Gene3D" id="3.30.70.330">
    <property type="match status" value="2"/>
</dbReference>
<dbReference type="PROSITE" id="PS50102">
    <property type="entry name" value="RRM"/>
    <property type="match status" value="1"/>
</dbReference>
<dbReference type="InterPro" id="IPR035979">
    <property type="entry name" value="RBD_domain_sf"/>
</dbReference>
<organism evidence="6 7">
    <name type="scientific">Oesophagostomum dentatum</name>
    <name type="common">Nodular worm</name>
    <dbReference type="NCBI Taxonomy" id="61180"/>
    <lineage>
        <taxon>Eukaryota</taxon>
        <taxon>Metazoa</taxon>
        <taxon>Ecdysozoa</taxon>
        <taxon>Nematoda</taxon>
        <taxon>Chromadorea</taxon>
        <taxon>Rhabditida</taxon>
        <taxon>Rhabditina</taxon>
        <taxon>Rhabditomorpha</taxon>
        <taxon>Strongyloidea</taxon>
        <taxon>Strongylidae</taxon>
        <taxon>Oesophagostomum</taxon>
    </lineage>
</organism>
<keyword evidence="7" id="KW-1185">Reference proteome</keyword>
<dbReference type="AlphaFoldDB" id="A0A0B1T7Y9"/>
<feature type="compositionally biased region" description="Polar residues" evidence="4">
    <location>
        <begin position="245"/>
        <end position="256"/>
    </location>
</feature>
<feature type="region of interest" description="Disordered" evidence="4">
    <location>
        <begin position="18"/>
        <end position="276"/>
    </location>
</feature>
<feature type="compositionally biased region" description="Basic and acidic residues" evidence="4">
    <location>
        <begin position="743"/>
        <end position="769"/>
    </location>
</feature>